<evidence type="ECO:0000256" key="5">
    <source>
        <dbReference type="ARBA" id="ARBA00022840"/>
    </source>
</evidence>
<keyword evidence="4 8" id="KW-0547">Nucleotide-binding</keyword>
<dbReference type="Proteomes" id="UP001056539">
    <property type="component" value="Chromosome"/>
</dbReference>
<feature type="binding site" evidence="9">
    <location>
        <begin position="97"/>
        <end position="98"/>
    </location>
    <ligand>
        <name>ATP</name>
        <dbReference type="ChEBI" id="CHEBI:30616"/>
    </ligand>
</feature>
<keyword evidence="12" id="KW-1185">Reference proteome</keyword>
<evidence type="ECO:0000259" key="10">
    <source>
        <dbReference type="SMART" id="SM00387"/>
    </source>
</evidence>
<feature type="binding site" evidence="9">
    <location>
        <position position="31"/>
    </location>
    <ligand>
        <name>ATP</name>
        <dbReference type="ChEBI" id="CHEBI:30616"/>
    </ligand>
</feature>
<dbReference type="Gene3D" id="3.30.565.10">
    <property type="entry name" value="Histidine kinase-like ATPase, C-terminal domain"/>
    <property type="match status" value="1"/>
</dbReference>
<evidence type="ECO:0000256" key="6">
    <source>
        <dbReference type="ARBA" id="ARBA00023016"/>
    </source>
</evidence>
<dbReference type="RefSeq" id="WP_271435095.1">
    <property type="nucleotide sequence ID" value="NZ_CP073355.1"/>
</dbReference>
<comment type="subunit">
    <text evidence="8">Homodimer.</text>
</comment>
<dbReference type="CDD" id="cd16927">
    <property type="entry name" value="HATPase_Hsp90-like"/>
    <property type="match status" value="1"/>
</dbReference>
<dbReference type="GO" id="GO:0005737">
    <property type="term" value="C:cytoplasm"/>
    <property type="evidence" value="ECO:0007669"/>
    <property type="project" value="UniProtKB-SubCell"/>
</dbReference>
<dbReference type="GO" id="GO:0005524">
    <property type="term" value="F:ATP binding"/>
    <property type="evidence" value="ECO:0007669"/>
    <property type="project" value="UniProtKB-UniRule"/>
</dbReference>
<feature type="region of interest" description="A; substrate-binding" evidence="8">
    <location>
        <begin position="1"/>
        <end position="336"/>
    </location>
</feature>
<feature type="binding site" evidence="9">
    <location>
        <begin position="119"/>
        <end position="124"/>
    </location>
    <ligand>
        <name>ATP</name>
        <dbReference type="ChEBI" id="CHEBI:30616"/>
    </ligand>
</feature>
<dbReference type="InterPro" id="IPR037196">
    <property type="entry name" value="HSP90_C"/>
</dbReference>
<feature type="binding site" evidence="9">
    <location>
        <position position="336"/>
    </location>
    <ligand>
        <name>ATP</name>
        <dbReference type="ChEBI" id="CHEBI:30616"/>
    </ligand>
</feature>
<gene>
    <name evidence="8 11" type="primary">htpG</name>
    <name evidence="11" type="ORF">KDW03_10855</name>
</gene>
<feature type="binding site" evidence="9">
    <location>
        <position position="77"/>
    </location>
    <ligand>
        <name>ATP</name>
        <dbReference type="ChEBI" id="CHEBI:30616"/>
    </ligand>
</feature>
<sequence length="616" mass="71669">MERYSFQAESRELLDLMVHAIYSQKEVFLRELLSNASDALDKLRLLSLTNAVNLPEGHVFEIRIDRDSEKRVLVIEDSGVGMNHDELVNNLGTIARSGTKEFLQQIKEKNTPASELIGQFGVGFYSMFMVAERVEVFTRKAGETQGYHWVSDGKGEFTIEPVEKDTIGTRIVIHLKPVDEENGIEDFTREDVIRRIVKRYSDFISYPIKMKVIREENKEKKEVEETLNSMKPLWTRKPSEVSEDEYHDFYKHLTHDWENPLATITLQGEGTVEFQALLFIPSRVPFDIFYQSFEPKVNLYVKRVLIQENVDMLLPRYLRFVAGVVDSPDLSLNISREMLQQDKTILQVRKRLVKKILDTLLDMQEKDREKYTKFWQEFGVIVKEGIGADYENKEKLLSLLLFESSAGKDLITLEEYVKRMKEDQKEIYYLTGESRRVLETSPYMEAVKDKGYEVLFLTQPIDEFMMSAVHEFQGKKFHCLNKEPIEEKAPEVSEEDKPLLEKLQTLLSDHVREVKFSTKLVDSPACVMTKAFEFSPHVRKILGEKYPFGDERRILEINPKHPLFERFKGIYEENKEDARLEDLAQLFLGYALIAEGTPLPDPARFNALVLKMAEKL</sequence>
<dbReference type="InterPro" id="IPR020575">
    <property type="entry name" value="Hsp90_N"/>
</dbReference>
<evidence type="ECO:0000256" key="9">
    <source>
        <dbReference type="PIRSR" id="PIRSR002583-1"/>
    </source>
</evidence>
<dbReference type="Pfam" id="PF00183">
    <property type="entry name" value="HSP90"/>
    <property type="match status" value="1"/>
</dbReference>
<reference evidence="11" key="1">
    <citation type="submission" date="2021-04" db="EMBL/GenBank/DDBJ databases">
        <authorList>
            <person name="Postec A."/>
        </authorList>
    </citation>
    <scope>NUCLEOTIDE SEQUENCE</scope>
    <source>
        <strain evidence="11">F1F22</strain>
    </source>
</reference>
<evidence type="ECO:0000313" key="11">
    <source>
        <dbReference type="EMBL" id="URA09963.1"/>
    </source>
</evidence>
<dbReference type="Gene3D" id="3.40.50.11260">
    <property type="match status" value="1"/>
</dbReference>
<accession>A0AAX3BCZ2</accession>
<dbReference type="SUPFAM" id="SSF54211">
    <property type="entry name" value="Ribosomal protein S5 domain 2-like"/>
    <property type="match status" value="1"/>
</dbReference>
<reference evidence="11" key="2">
    <citation type="submission" date="2022-06" db="EMBL/GenBank/DDBJ databases">
        <title>Thermospira aquatica gen. nov., sp. nov.</title>
        <authorList>
            <person name="Ben Ali Gam Z."/>
            <person name="Labat M."/>
        </authorList>
    </citation>
    <scope>NUCLEOTIDE SEQUENCE</scope>
    <source>
        <strain evidence="11">F1F22</strain>
    </source>
</reference>
<dbReference type="EMBL" id="CP073355">
    <property type="protein sequence ID" value="URA09963.1"/>
    <property type="molecule type" value="Genomic_DNA"/>
</dbReference>
<evidence type="ECO:0000256" key="7">
    <source>
        <dbReference type="ARBA" id="ARBA00023186"/>
    </source>
</evidence>
<comment type="subcellular location">
    <subcellularLocation>
        <location evidence="1 8">Cytoplasm</location>
    </subcellularLocation>
</comment>
<comment type="similarity">
    <text evidence="2 8">Belongs to the heat shock protein 90 family.</text>
</comment>
<comment type="function">
    <text evidence="8">Molecular chaperone. Has ATPase activity.</text>
</comment>
<evidence type="ECO:0000256" key="1">
    <source>
        <dbReference type="ARBA" id="ARBA00004496"/>
    </source>
</evidence>
<proteinExistence type="inferred from homology"/>
<dbReference type="SMART" id="SM00387">
    <property type="entry name" value="HATPase_c"/>
    <property type="match status" value="1"/>
</dbReference>
<evidence type="ECO:0000256" key="3">
    <source>
        <dbReference type="ARBA" id="ARBA00022490"/>
    </source>
</evidence>
<dbReference type="Gene3D" id="3.30.230.80">
    <property type="match status" value="1"/>
</dbReference>
<dbReference type="PANTHER" id="PTHR11528">
    <property type="entry name" value="HEAT SHOCK PROTEIN 90 FAMILY MEMBER"/>
    <property type="match status" value="1"/>
</dbReference>
<comment type="caution">
    <text evidence="8">Lacks conserved residue(s) required for the propagation of feature annotation.</text>
</comment>
<evidence type="ECO:0000313" key="12">
    <source>
        <dbReference type="Proteomes" id="UP001056539"/>
    </source>
</evidence>
<dbReference type="KEGG" id="taqu:KDW03_10855"/>
<name>A0AAX3BCZ2_9SPIR</name>
<dbReference type="InterPro" id="IPR020568">
    <property type="entry name" value="Ribosomal_Su5_D2-typ_SF"/>
</dbReference>
<dbReference type="Gene3D" id="1.20.120.790">
    <property type="entry name" value="Heat shock protein 90, C-terminal domain"/>
    <property type="match status" value="1"/>
</dbReference>
<keyword evidence="7 8" id="KW-0143">Chaperone</keyword>
<feature type="binding site" evidence="9">
    <location>
        <position position="90"/>
    </location>
    <ligand>
        <name>ATP</name>
        <dbReference type="ChEBI" id="CHEBI:30616"/>
    </ligand>
</feature>
<dbReference type="GO" id="GO:0016887">
    <property type="term" value="F:ATP hydrolysis activity"/>
    <property type="evidence" value="ECO:0007669"/>
    <property type="project" value="InterPro"/>
</dbReference>
<feature type="binding site" evidence="9">
    <location>
        <position position="82"/>
    </location>
    <ligand>
        <name>ATP</name>
        <dbReference type="ChEBI" id="CHEBI:30616"/>
    </ligand>
</feature>
<feature type="binding site" evidence="9">
    <location>
        <position position="35"/>
    </location>
    <ligand>
        <name>ATP</name>
        <dbReference type="ChEBI" id="CHEBI:30616"/>
    </ligand>
</feature>
<dbReference type="HAMAP" id="MF_00505">
    <property type="entry name" value="HSP90"/>
    <property type="match status" value="1"/>
</dbReference>
<dbReference type="InterPro" id="IPR001404">
    <property type="entry name" value="Hsp90_fam"/>
</dbReference>
<feature type="region of interest" description="C" evidence="8">
    <location>
        <begin position="541"/>
        <end position="616"/>
    </location>
</feature>
<dbReference type="GO" id="GO:0140662">
    <property type="term" value="F:ATP-dependent protein folding chaperone"/>
    <property type="evidence" value="ECO:0007669"/>
    <property type="project" value="InterPro"/>
</dbReference>
<organism evidence="11 12">
    <name type="scientific">Thermospira aquatica</name>
    <dbReference type="NCBI Taxonomy" id="2828656"/>
    <lineage>
        <taxon>Bacteria</taxon>
        <taxon>Pseudomonadati</taxon>
        <taxon>Spirochaetota</taxon>
        <taxon>Spirochaetia</taxon>
        <taxon>Brevinematales</taxon>
        <taxon>Thermospiraceae</taxon>
        <taxon>Thermospira</taxon>
    </lineage>
</organism>
<evidence type="ECO:0000256" key="4">
    <source>
        <dbReference type="ARBA" id="ARBA00022741"/>
    </source>
</evidence>
<evidence type="ECO:0000256" key="8">
    <source>
        <dbReference type="HAMAP-Rule" id="MF_00505"/>
    </source>
</evidence>
<dbReference type="FunFam" id="3.30.565.10:FF:000009">
    <property type="entry name" value="Molecular chaperone HtpG"/>
    <property type="match status" value="1"/>
</dbReference>
<dbReference type="PIRSF" id="PIRSF002583">
    <property type="entry name" value="Hsp90"/>
    <property type="match status" value="1"/>
</dbReference>
<dbReference type="InterPro" id="IPR036890">
    <property type="entry name" value="HATPase_C_sf"/>
</dbReference>
<dbReference type="PRINTS" id="PR00775">
    <property type="entry name" value="HEATSHOCK90"/>
</dbReference>
<dbReference type="NCBIfam" id="NF003555">
    <property type="entry name" value="PRK05218.1"/>
    <property type="match status" value="1"/>
</dbReference>
<feature type="binding site" evidence="9">
    <location>
        <position position="169"/>
    </location>
    <ligand>
        <name>ATP</name>
        <dbReference type="ChEBI" id="CHEBI:30616"/>
    </ligand>
</feature>
<keyword evidence="6 8" id="KW-0346">Stress response</keyword>
<dbReference type="InterPro" id="IPR003594">
    <property type="entry name" value="HATPase_dom"/>
</dbReference>
<evidence type="ECO:0000256" key="2">
    <source>
        <dbReference type="ARBA" id="ARBA00008239"/>
    </source>
</evidence>
<dbReference type="SUPFAM" id="SSF55874">
    <property type="entry name" value="ATPase domain of HSP90 chaperone/DNA topoisomerase II/histidine kinase"/>
    <property type="match status" value="1"/>
</dbReference>
<keyword evidence="5 8" id="KW-0067">ATP-binding</keyword>
<feature type="domain" description="Histidine kinase/HSP90-like ATPase" evidence="10">
    <location>
        <begin position="24"/>
        <end position="179"/>
    </location>
</feature>
<dbReference type="PROSITE" id="PS00298">
    <property type="entry name" value="HSP90"/>
    <property type="match status" value="1"/>
</dbReference>
<protein>
    <recommendedName>
        <fullName evidence="8">Chaperone protein HtpG</fullName>
    </recommendedName>
    <alternativeName>
        <fullName evidence="8">Heat shock protein HtpG</fullName>
    </alternativeName>
    <alternativeName>
        <fullName evidence="8">High temperature protein G</fullName>
    </alternativeName>
</protein>
<dbReference type="InterPro" id="IPR019805">
    <property type="entry name" value="Heat_shock_protein_90_CS"/>
</dbReference>
<dbReference type="SUPFAM" id="SSF110942">
    <property type="entry name" value="HSP90 C-terminal domain"/>
    <property type="match status" value="1"/>
</dbReference>
<keyword evidence="3 8" id="KW-0963">Cytoplasm</keyword>
<dbReference type="GO" id="GO:0051082">
    <property type="term" value="F:unfolded protein binding"/>
    <property type="evidence" value="ECO:0007669"/>
    <property type="project" value="UniProtKB-UniRule"/>
</dbReference>
<dbReference type="Pfam" id="PF13589">
    <property type="entry name" value="HATPase_c_3"/>
    <property type="match status" value="1"/>
</dbReference>
<dbReference type="AlphaFoldDB" id="A0AAX3BCZ2"/>